<dbReference type="PROSITE" id="PS00714">
    <property type="entry name" value="NA_DICARBOXYL_SYMP_2"/>
    <property type="match status" value="1"/>
</dbReference>
<evidence type="ECO:0000256" key="7">
    <source>
        <dbReference type="ARBA" id="ARBA00023136"/>
    </source>
</evidence>
<dbReference type="Gene3D" id="1.10.3860.10">
    <property type="entry name" value="Sodium:dicarboxylate symporter"/>
    <property type="match status" value="1"/>
</dbReference>
<keyword evidence="3 9" id="KW-0813">Transport</keyword>
<evidence type="ECO:0000256" key="1">
    <source>
        <dbReference type="ARBA" id="ARBA00004141"/>
    </source>
</evidence>
<evidence type="ECO:0000313" key="14">
    <source>
        <dbReference type="Proteomes" id="UP000019118"/>
    </source>
</evidence>
<dbReference type="GO" id="GO:0005313">
    <property type="term" value="F:L-glutamate transmembrane transporter activity"/>
    <property type="evidence" value="ECO:0007669"/>
    <property type="project" value="TreeGrafter"/>
</dbReference>
<evidence type="ECO:0000313" key="12">
    <source>
        <dbReference type="EMBL" id="ERL91582.1"/>
    </source>
</evidence>
<name>N6TH48_DENPD</name>
<dbReference type="OMA" id="DRINDMF"/>
<keyword evidence="5 9" id="KW-0769">Symport</keyword>
<evidence type="ECO:0000313" key="13">
    <source>
        <dbReference type="EnsemblMetazoa" id="XP_019755739.1"/>
    </source>
</evidence>
<dbReference type="GO" id="GO:0015501">
    <property type="term" value="F:glutamate:sodium symporter activity"/>
    <property type="evidence" value="ECO:0007669"/>
    <property type="project" value="TreeGrafter"/>
</dbReference>
<accession>N6TH48</accession>
<comment type="subcellular location">
    <subcellularLocation>
        <location evidence="1 9">Membrane</location>
        <topology evidence="1 9">Multi-pass membrane protein</topology>
    </subcellularLocation>
</comment>
<keyword evidence="6 9" id="KW-1133">Transmembrane helix</keyword>
<sequence>MHHNFEVIEDKSPPTGNKFVRFLRSNALTLFTVGGVLVGAALGFILRAAKDDWTEREIMYIGFVGDIFLKMLKSLIIPLIISCLVSAICSLDLTLSKKIAFRAIAYYLTTTFASVVLGIIVVMSIQPGVGRTLSTSSSTSLTERNITTVDTLLDLIRNMFPPNLIEATIFQYRTTLTPKNDSDNDTYNFTIGTEINQTTNILGLVVASAAIGIALGQLGEETRTMANFFHNLLTMMMKITSWIITLSPIGIMFLVCAEILEMDDMASVMSGLGLYFLTVMIGLFIQGFIILPLLYFALTKRNPFTFIKCLGSAIATAFGTASSTATLPLTIKCLEEKLGIDPRIARFTLPIGATINMDGTALYEAVAAIFIAQVRGVSLDIGRIIAISITATAASIGAAGIPQAGLVTMVMVLDTVGLPAEDVTLILAVDWLLDRFRTAVNVMGDAFGSGVVHYRSQKELQTLDTSAPPTPRQSIVSTSKDRDDLNASTENATFDQRV</sequence>
<feature type="transmembrane region" description="Helical" evidence="9">
    <location>
        <begin position="201"/>
        <end position="218"/>
    </location>
</feature>
<dbReference type="Proteomes" id="UP000030742">
    <property type="component" value="Unassembled WGS sequence"/>
</dbReference>
<dbReference type="GO" id="GO:0005886">
    <property type="term" value="C:plasma membrane"/>
    <property type="evidence" value="ECO:0007669"/>
    <property type="project" value="TreeGrafter"/>
</dbReference>
<dbReference type="HOGENOM" id="CLU_019375_3_2_1"/>
<evidence type="ECO:0000313" key="15">
    <source>
        <dbReference type="Proteomes" id="UP000030742"/>
    </source>
</evidence>
<evidence type="ECO:0000256" key="6">
    <source>
        <dbReference type="ARBA" id="ARBA00022989"/>
    </source>
</evidence>
<keyword evidence="14" id="KW-1185">Reference proteome</keyword>
<dbReference type="Pfam" id="PF00375">
    <property type="entry name" value="SDF"/>
    <property type="match status" value="1"/>
</dbReference>
<dbReference type="EnsemblMetazoa" id="XM_019900180.1">
    <property type="protein sequence ID" value="XP_019755739.1"/>
    <property type="gene ID" value="LOC109534485"/>
</dbReference>
<feature type="compositionally biased region" description="Polar residues" evidence="10">
    <location>
        <begin position="486"/>
        <end position="498"/>
    </location>
</feature>
<dbReference type="EMBL" id="KB740648">
    <property type="protein sequence ID" value="ENN79759.1"/>
    <property type="molecule type" value="Genomic_DNA"/>
</dbReference>
<keyword evidence="8" id="KW-0325">Glycoprotein</keyword>
<dbReference type="PRINTS" id="PR00173">
    <property type="entry name" value="EDTRNSPORT"/>
</dbReference>
<feature type="compositionally biased region" description="Polar residues" evidence="10">
    <location>
        <begin position="462"/>
        <end position="478"/>
    </location>
</feature>
<dbReference type="InterPro" id="IPR018107">
    <property type="entry name" value="Na-dicarboxylate_symporter_CS"/>
</dbReference>
<dbReference type="GO" id="GO:0015175">
    <property type="term" value="F:neutral L-amino acid transmembrane transporter activity"/>
    <property type="evidence" value="ECO:0007669"/>
    <property type="project" value="TreeGrafter"/>
</dbReference>
<evidence type="ECO:0000256" key="2">
    <source>
        <dbReference type="ARBA" id="ARBA00006148"/>
    </source>
</evidence>
<comment type="similarity">
    <text evidence="2 9">Belongs to the dicarboxylate/amino acid:cation symporter (DAACS) (TC 2.A.23) family.</text>
</comment>
<dbReference type="InterPro" id="IPR001991">
    <property type="entry name" value="Na-dicarboxylate_symporter"/>
</dbReference>
<feature type="transmembrane region" description="Helical" evidence="9">
    <location>
        <begin position="272"/>
        <end position="298"/>
    </location>
</feature>
<reference evidence="13" key="2">
    <citation type="submission" date="2024-08" db="UniProtKB">
        <authorList>
            <consortium name="EnsemblMetazoa"/>
        </authorList>
    </citation>
    <scope>IDENTIFICATION</scope>
</reference>
<reference evidence="14 15" key="1">
    <citation type="journal article" date="2013" name="Genome Biol.">
        <title>Draft genome of the mountain pine beetle, Dendroctonus ponderosae Hopkins, a major forest pest.</title>
        <authorList>
            <person name="Keeling C.I."/>
            <person name="Yuen M.M."/>
            <person name="Liao N.Y."/>
            <person name="Docking T.R."/>
            <person name="Chan S.K."/>
            <person name="Taylor G.A."/>
            <person name="Palmquist D.L."/>
            <person name="Jackman S.D."/>
            <person name="Nguyen A."/>
            <person name="Li M."/>
            <person name="Henderson H."/>
            <person name="Janes J.K."/>
            <person name="Zhao Y."/>
            <person name="Pandoh P."/>
            <person name="Moore R."/>
            <person name="Sperling F.A."/>
            <person name="Huber D.P."/>
            <person name="Birol I."/>
            <person name="Jones S.J."/>
            <person name="Bohlmann J."/>
        </authorList>
    </citation>
    <scope>NUCLEOTIDE SEQUENCE</scope>
</reference>
<feature type="transmembrane region" description="Helical" evidence="9">
    <location>
        <begin position="103"/>
        <end position="125"/>
    </location>
</feature>
<feature type="transmembrane region" description="Helical" evidence="9">
    <location>
        <begin position="27"/>
        <end position="47"/>
    </location>
</feature>
<dbReference type="OrthoDB" id="5877963at2759"/>
<organism evidence="11">
    <name type="scientific">Dendroctonus ponderosae</name>
    <name type="common">Mountain pine beetle</name>
    <dbReference type="NCBI Taxonomy" id="77166"/>
    <lineage>
        <taxon>Eukaryota</taxon>
        <taxon>Metazoa</taxon>
        <taxon>Ecdysozoa</taxon>
        <taxon>Arthropoda</taxon>
        <taxon>Hexapoda</taxon>
        <taxon>Insecta</taxon>
        <taxon>Pterygota</taxon>
        <taxon>Neoptera</taxon>
        <taxon>Endopterygota</taxon>
        <taxon>Coleoptera</taxon>
        <taxon>Polyphaga</taxon>
        <taxon>Cucujiformia</taxon>
        <taxon>Curculionidae</taxon>
        <taxon>Scolytinae</taxon>
        <taxon>Dendroctonus</taxon>
    </lineage>
</organism>
<feature type="transmembrane region" description="Helical" evidence="9">
    <location>
        <begin position="239"/>
        <end position="260"/>
    </location>
</feature>
<proteinExistence type="inferred from homology"/>
<evidence type="ECO:0000256" key="9">
    <source>
        <dbReference type="RuleBase" id="RU361216"/>
    </source>
</evidence>
<dbReference type="SUPFAM" id="SSF118215">
    <property type="entry name" value="Proton glutamate symport protein"/>
    <property type="match status" value="1"/>
</dbReference>
<evidence type="ECO:0000256" key="8">
    <source>
        <dbReference type="ARBA" id="ARBA00023180"/>
    </source>
</evidence>
<dbReference type="PANTHER" id="PTHR11958">
    <property type="entry name" value="SODIUM/DICARBOXYLATE SYMPORTER-RELATED"/>
    <property type="match status" value="1"/>
</dbReference>
<feature type="non-terminal residue" evidence="11">
    <location>
        <position position="1"/>
    </location>
</feature>
<feature type="transmembrane region" description="Helical" evidence="9">
    <location>
        <begin position="67"/>
        <end position="91"/>
    </location>
</feature>
<dbReference type="InterPro" id="IPR050746">
    <property type="entry name" value="DAACS"/>
</dbReference>
<keyword evidence="4 9" id="KW-0812">Transmembrane</keyword>
<dbReference type="AlphaFoldDB" id="N6TH48"/>
<gene>
    <name evidence="12" type="ORF">D910_08912</name>
    <name evidence="11" type="ORF">YQE_03815</name>
</gene>
<dbReference type="STRING" id="77166.N6TH48"/>
<evidence type="ECO:0000256" key="5">
    <source>
        <dbReference type="ARBA" id="ARBA00022847"/>
    </source>
</evidence>
<evidence type="ECO:0000256" key="4">
    <source>
        <dbReference type="ARBA" id="ARBA00022692"/>
    </source>
</evidence>
<dbReference type="PANTHER" id="PTHR11958:SF63">
    <property type="entry name" value="AMINO ACID TRANSPORTER"/>
    <property type="match status" value="1"/>
</dbReference>
<dbReference type="Proteomes" id="UP000019118">
    <property type="component" value="Unassembled WGS sequence"/>
</dbReference>
<protein>
    <recommendedName>
        <fullName evidence="9">Amino acid transporter</fullName>
    </recommendedName>
</protein>
<evidence type="ECO:0000256" key="10">
    <source>
        <dbReference type="SAM" id="MobiDB-lite"/>
    </source>
</evidence>
<feature type="region of interest" description="Disordered" evidence="10">
    <location>
        <begin position="462"/>
        <end position="498"/>
    </location>
</feature>
<evidence type="ECO:0000313" key="11">
    <source>
        <dbReference type="EMBL" id="ENN79759.1"/>
    </source>
</evidence>
<dbReference type="InterPro" id="IPR036458">
    <property type="entry name" value="Na:dicarbo_symporter_sf"/>
</dbReference>
<keyword evidence="7 9" id="KW-0472">Membrane</keyword>
<dbReference type="KEGG" id="dpa:109534485"/>
<dbReference type="EMBL" id="KB632292">
    <property type="protein sequence ID" value="ERL91582.1"/>
    <property type="molecule type" value="Genomic_DNA"/>
</dbReference>
<evidence type="ECO:0000256" key="3">
    <source>
        <dbReference type="ARBA" id="ARBA00022448"/>
    </source>
</evidence>